<dbReference type="RefSeq" id="WP_196940241.1">
    <property type="nucleotide sequence ID" value="NZ_MU158690.1"/>
</dbReference>
<reference evidence="1 2" key="1">
    <citation type="submission" date="2018-02" db="EMBL/GenBank/DDBJ databases">
        <title>Sphingobacterium KA21.</title>
        <authorList>
            <person name="Vasarhelyi B.M."/>
            <person name="Deshmukh S."/>
            <person name="Balint B."/>
            <person name="Kukolya J."/>
        </authorList>
    </citation>
    <scope>NUCLEOTIDE SEQUENCE [LARGE SCALE GENOMIC DNA]</scope>
    <source>
        <strain evidence="1 2">Ka21</strain>
    </source>
</reference>
<comment type="caution">
    <text evidence="1">The sequence shown here is derived from an EMBL/GenBank/DDBJ whole genome shotgun (WGS) entry which is preliminary data.</text>
</comment>
<evidence type="ECO:0008006" key="3">
    <source>
        <dbReference type="Google" id="ProtNLM"/>
    </source>
</evidence>
<keyword evidence="2" id="KW-1185">Reference proteome</keyword>
<name>A0ABR9TAG5_9SPHI</name>
<evidence type="ECO:0000313" key="2">
    <source>
        <dbReference type="Proteomes" id="UP000618319"/>
    </source>
</evidence>
<proteinExistence type="predicted"/>
<sequence>MKILLLCSCFILFVLGCDHRGDKKSYSFNEIGSISTVNVPTDDSVFMRYPFRLAKNDSLLFILDLHAPDHFIHVFSEKELKYHSSLCAKGDGPNEFISINNIQLVGDSLYVYESRNEIWVYQVDDIYQKKETPKRITLTKDFGFLSRGLKLGNRFYFPVFNVTNDGRILEFDNQGNFVRSLGSIEASDSKDLLESSAYHQAWMPFLGGSEDILVAATQFGDVLDIFDEGEQLTIKGKYGDPVFRTHKGYAIHEGIHGFQDIIANNGFLLALFSGVDVKNEDLDKDGADNLYIWNYKGKPLKHIKLDRRFVSIYPDTDGSFLALDINSDNPLYRLSIPDL</sequence>
<gene>
    <name evidence="1" type="ORF">C4F40_16505</name>
</gene>
<dbReference type="Proteomes" id="UP000618319">
    <property type="component" value="Unassembled WGS sequence"/>
</dbReference>
<organism evidence="1 2">
    <name type="scientific">Sphingobacterium pedocola</name>
    <dbReference type="NCBI Taxonomy" id="2082722"/>
    <lineage>
        <taxon>Bacteria</taxon>
        <taxon>Pseudomonadati</taxon>
        <taxon>Bacteroidota</taxon>
        <taxon>Sphingobacteriia</taxon>
        <taxon>Sphingobacteriales</taxon>
        <taxon>Sphingobacteriaceae</taxon>
        <taxon>Sphingobacterium</taxon>
    </lineage>
</organism>
<accession>A0ABR9TAG5</accession>
<dbReference type="PROSITE" id="PS51257">
    <property type="entry name" value="PROKAR_LIPOPROTEIN"/>
    <property type="match status" value="1"/>
</dbReference>
<dbReference type="SUPFAM" id="SSF101898">
    <property type="entry name" value="NHL repeat"/>
    <property type="match status" value="1"/>
</dbReference>
<dbReference type="EMBL" id="PSKQ01000023">
    <property type="protein sequence ID" value="MBE8722328.1"/>
    <property type="molecule type" value="Genomic_DNA"/>
</dbReference>
<evidence type="ECO:0000313" key="1">
    <source>
        <dbReference type="EMBL" id="MBE8722328.1"/>
    </source>
</evidence>
<protein>
    <recommendedName>
        <fullName evidence="3">6-bladed beta-propeller</fullName>
    </recommendedName>
</protein>
<dbReference type="Pfam" id="PF15869">
    <property type="entry name" value="TolB_like"/>
    <property type="match status" value="1"/>
</dbReference>